<keyword evidence="3" id="KW-1185">Reference proteome</keyword>
<protein>
    <recommendedName>
        <fullName evidence="4">Class I SAM-dependent methyltransferase</fullName>
    </recommendedName>
</protein>
<organism evidence="2 3">
    <name type="scientific">Frankia umida</name>
    <dbReference type="NCBI Taxonomy" id="573489"/>
    <lineage>
        <taxon>Bacteria</taxon>
        <taxon>Bacillati</taxon>
        <taxon>Actinomycetota</taxon>
        <taxon>Actinomycetes</taxon>
        <taxon>Frankiales</taxon>
        <taxon>Frankiaceae</taxon>
        <taxon>Frankia</taxon>
    </lineage>
</organism>
<feature type="region of interest" description="Disordered" evidence="1">
    <location>
        <begin position="247"/>
        <end position="302"/>
    </location>
</feature>
<evidence type="ECO:0000313" key="2">
    <source>
        <dbReference type="EMBL" id="MCK9874639.1"/>
    </source>
</evidence>
<dbReference type="RefSeq" id="WP_248823271.1">
    <property type="nucleotide sequence ID" value="NZ_JALKFT010000002.1"/>
</dbReference>
<name>A0ABT0JSZ1_9ACTN</name>
<evidence type="ECO:0008006" key="4">
    <source>
        <dbReference type="Google" id="ProtNLM"/>
    </source>
</evidence>
<accession>A0ABT0JSZ1</accession>
<feature type="compositionally biased region" description="Basic and acidic residues" evidence="1">
    <location>
        <begin position="280"/>
        <end position="293"/>
    </location>
</feature>
<evidence type="ECO:0000313" key="3">
    <source>
        <dbReference type="Proteomes" id="UP001201873"/>
    </source>
</evidence>
<comment type="caution">
    <text evidence="2">The sequence shown here is derived from an EMBL/GenBank/DDBJ whole genome shotgun (WGS) entry which is preliminary data.</text>
</comment>
<evidence type="ECO:0000256" key="1">
    <source>
        <dbReference type="SAM" id="MobiDB-lite"/>
    </source>
</evidence>
<dbReference type="EMBL" id="JALKFT010000002">
    <property type="protein sequence ID" value="MCK9874639.1"/>
    <property type="molecule type" value="Genomic_DNA"/>
</dbReference>
<dbReference type="Proteomes" id="UP001201873">
    <property type="component" value="Unassembled WGS sequence"/>
</dbReference>
<gene>
    <name evidence="2" type="ORF">MXD59_02375</name>
</gene>
<sequence>MRRRHLFEFEDLGWFPGFLRDAVTDWLRDTLVVGRKVYAPVVPMLIELLDSQGTNQIVDLCSGGSGPWAHLKPDIDQARAAVGDLPVTVTLTDLYPNVAAFEAAAKKIGDGLQYRTESIDARSVPTDLTGIRTMFTSFHHLRPDAARVVLADAFSARRAVGVFEFTERRWAPIAQTVVLAPVLVLANAARHRPAQWRRLLLTYVLPVVPVAVTWDGIVSNLRTRTAVEMLALTADLAADDYVWRTGQTAGSRSGPPVTYLLGTPMVRPSHQAGPENPTRAADDRAAPQAERRPGTIQPESGA</sequence>
<reference evidence="2 3" key="1">
    <citation type="submission" date="2022-04" db="EMBL/GenBank/DDBJ databases">
        <title>Genome diversity in the genus Frankia.</title>
        <authorList>
            <person name="Carlos-Shanley C."/>
            <person name="Hahn D."/>
        </authorList>
    </citation>
    <scope>NUCLEOTIDE SEQUENCE [LARGE SCALE GENOMIC DNA]</scope>
    <source>
        <strain evidence="2 3">Ag45/Mut15</strain>
    </source>
</reference>
<proteinExistence type="predicted"/>